<dbReference type="RefSeq" id="WP_099071595.1">
    <property type="nucleotide sequence ID" value="NZ_LAHD01000153.1"/>
</dbReference>
<organism evidence="1 2">
    <name type="scientific">Nostoc linckia z8</name>
    <dbReference type="NCBI Taxonomy" id="1628746"/>
    <lineage>
        <taxon>Bacteria</taxon>
        <taxon>Bacillati</taxon>
        <taxon>Cyanobacteriota</taxon>
        <taxon>Cyanophyceae</taxon>
        <taxon>Nostocales</taxon>
        <taxon>Nostocaceae</taxon>
        <taxon>Nostoc</taxon>
    </lineage>
</organism>
<dbReference type="AlphaFoldDB" id="A0A9Q6EI49"/>
<proteinExistence type="predicted"/>
<dbReference type="EMBL" id="LAHD01000153">
    <property type="protein sequence ID" value="PHJ94999.1"/>
    <property type="molecule type" value="Genomic_DNA"/>
</dbReference>
<evidence type="ECO:0000313" key="2">
    <source>
        <dbReference type="Proteomes" id="UP000222310"/>
    </source>
</evidence>
<name>A0A9Q6EI49_NOSLI</name>
<accession>A0A9Q6EI49</accession>
<dbReference type="GeneID" id="57097647"/>
<comment type="caution">
    <text evidence="1">The sequence shown here is derived from an EMBL/GenBank/DDBJ whole genome shotgun (WGS) entry which is preliminary data.</text>
</comment>
<evidence type="ECO:0000313" key="1">
    <source>
        <dbReference type="EMBL" id="PHJ94999.1"/>
    </source>
</evidence>
<sequence>MKAKNFTKLTLCGVNLVKVSLSNVLIICHLNQAHRQYVDSDVLAVNFCASSYSPSIAIAIIGLFQVQVKLGVKLIPVLKENLGMRLLVRYGSFHKKWLDKGLPSKKIFIAIVDC</sequence>
<gene>
    <name evidence="1" type="ORF">VF08_32840</name>
</gene>
<dbReference type="Proteomes" id="UP000222310">
    <property type="component" value="Unassembled WGS sequence"/>
</dbReference>
<reference evidence="1 2" key="1">
    <citation type="submission" date="2015-02" db="EMBL/GenBank/DDBJ databases">
        <title>Nostoc linckia genome annotation.</title>
        <authorList>
            <person name="Zhou Z."/>
        </authorList>
    </citation>
    <scope>NUCLEOTIDE SEQUENCE [LARGE SCALE GENOMIC DNA]</scope>
    <source>
        <strain evidence="2">z8</strain>
    </source>
</reference>
<protein>
    <submittedName>
        <fullName evidence="1">Uncharacterized protein</fullName>
    </submittedName>
</protein>